<evidence type="ECO:0000313" key="1">
    <source>
        <dbReference type="EMBL" id="SUW62490.1"/>
    </source>
</evidence>
<proteinExistence type="predicted"/>
<dbReference type="AlphaFoldDB" id="A0A381C3M3"/>
<dbReference type="EMBL" id="UIGI01000001">
    <property type="protein sequence ID" value="SUW62490.1"/>
    <property type="molecule type" value="Genomic_DNA"/>
</dbReference>
<sequence length="59" mass="6616">MQTLKVCKLSGRKQQFPEFIAMISAIRPPVGKWESGAKSWLVDKKIPTARVGIHHLEAT</sequence>
<gene>
    <name evidence="1" type="ORF">NCTC12119_00926</name>
</gene>
<evidence type="ECO:0000313" key="2">
    <source>
        <dbReference type="Proteomes" id="UP000255528"/>
    </source>
</evidence>
<name>A0A381C3M3_9ENTR</name>
<dbReference type="Proteomes" id="UP000255528">
    <property type="component" value="Unassembled WGS sequence"/>
</dbReference>
<reference evidence="1 2" key="1">
    <citation type="submission" date="2018-06" db="EMBL/GenBank/DDBJ databases">
        <authorList>
            <consortium name="Pathogen Informatics"/>
            <person name="Doyle S."/>
        </authorList>
    </citation>
    <scope>NUCLEOTIDE SEQUENCE [LARGE SCALE GENOMIC DNA]</scope>
    <source>
        <strain evidence="1 2">NCTC12119</strain>
    </source>
</reference>
<organism evidence="1 2">
    <name type="scientific">Buttiauxella agrestis</name>
    <dbReference type="NCBI Taxonomy" id="82977"/>
    <lineage>
        <taxon>Bacteria</taxon>
        <taxon>Pseudomonadati</taxon>
        <taxon>Pseudomonadota</taxon>
        <taxon>Gammaproteobacteria</taxon>
        <taxon>Enterobacterales</taxon>
        <taxon>Enterobacteriaceae</taxon>
        <taxon>Buttiauxella</taxon>
    </lineage>
</organism>
<accession>A0A381C3M3</accession>
<dbReference type="RefSeq" id="WP_174977365.1">
    <property type="nucleotide sequence ID" value="NZ_UIGI01000001.1"/>
</dbReference>
<protein>
    <submittedName>
        <fullName evidence="1">Uncharacterized protein</fullName>
    </submittedName>
</protein>